<reference evidence="2 3" key="1">
    <citation type="submission" date="2019-03" db="EMBL/GenBank/DDBJ databases">
        <title>Genomic Encyclopedia of Type Strains, Phase IV (KMG-IV): sequencing the most valuable type-strain genomes for metagenomic binning, comparative biology and taxonomic classification.</title>
        <authorList>
            <person name="Goeker M."/>
        </authorList>
    </citation>
    <scope>NUCLEOTIDE SEQUENCE [LARGE SCALE GENOMIC DNA]</scope>
    <source>
        <strain evidence="2 3">DSM 12121</strain>
    </source>
</reference>
<protein>
    <submittedName>
        <fullName evidence="2">Uncharacterized protein</fullName>
    </submittedName>
</protein>
<evidence type="ECO:0000313" key="2">
    <source>
        <dbReference type="EMBL" id="TDN48177.1"/>
    </source>
</evidence>
<feature type="compositionally biased region" description="Basic and acidic residues" evidence="1">
    <location>
        <begin position="31"/>
        <end position="47"/>
    </location>
</feature>
<keyword evidence="3" id="KW-1185">Reference proteome</keyword>
<dbReference type="AlphaFoldDB" id="A0A4R6DSX2"/>
<evidence type="ECO:0000313" key="3">
    <source>
        <dbReference type="Proteomes" id="UP000295129"/>
    </source>
</evidence>
<comment type="caution">
    <text evidence="2">The sequence shown here is derived from an EMBL/GenBank/DDBJ whole genome shotgun (WGS) entry which is preliminary data.</text>
</comment>
<name>A0A4R6DSX2_9RHOO</name>
<proteinExistence type="predicted"/>
<sequence>MRAAGLLVPIRADGGPAGPVSRAQNALPLPDYKEQKRAASMRDRLFS</sequence>
<dbReference type="Proteomes" id="UP000295129">
    <property type="component" value="Unassembled WGS sequence"/>
</dbReference>
<organism evidence="2 3">
    <name type="scientific">Azoarcus indigens</name>
    <dbReference type="NCBI Taxonomy" id="29545"/>
    <lineage>
        <taxon>Bacteria</taxon>
        <taxon>Pseudomonadati</taxon>
        <taxon>Pseudomonadota</taxon>
        <taxon>Betaproteobacteria</taxon>
        <taxon>Rhodocyclales</taxon>
        <taxon>Zoogloeaceae</taxon>
        <taxon>Azoarcus</taxon>
    </lineage>
</organism>
<feature type="region of interest" description="Disordered" evidence="1">
    <location>
        <begin position="1"/>
        <end position="47"/>
    </location>
</feature>
<dbReference type="EMBL" id="SNVV01000016">
    <property type="protein sequence ID" value="TDN48177.1"/>
    <property type="molecule type" value="Genomic_DNA"/>
</dbReference>
<evidence type="ECO:0000256" key="1">
    <source>
        <dbReference type="SAM" id="MobiDB-lite"/>
    </source>
</evidence>
<gene>
    <name evidence="2" type="ORF">C7389_11682</name>
</gene>
<accession>A0A4R6DSX2</accession>